<dbReference type="InterPro" id="IPR043128">
    <property type="entry name" value="Rev_trsase/Diguanyl_cyclase"/>
</dbReference>
<dbReference type="Gene3D" id="3.30.70.270">
    <property type="match status" value="1"/>
</dbReference>
<dbReference type="FunFam" id="3.30.70.270:FF:000020">
    <property type="entry name" value="Transposon Tf2-6 polyprotein-like Protein"/>
    <property type="match status" value="1"/>
</dbReference>
<evidence type="ECO:0000256" key="1">
    <source>
        <dbReference type="ARBA" id="ARBA00023268"/>
    </source>
</evidence>
<protein>
    <recommendedName>
        <fullName evidence="2">Reverse transcriptase/retrotransposon-derived protein RNase H-like domain-containing protein</fullName>
    </recommendedName>
</protein>
<accession>A0A0A9HJE1</accession>
<dbReference type="GO" id="GO:0003824">
    <property type="term" value="F:catalytic activity"/>
    <property type="evidence" value="ECO:0007669"/>
    <property type="project" value="UniProtKB-KW"/>
</dbReference>
<dbReference type="PANTHER" id="PTHR37984:SF5">
    <property type="entry name" value="PROTEIN NYNRIN-LIKE"/>
    <property type="match status" value="1"/>
</dbReference>
<dbReference type="InterPro" id="IPR043502">
    <property type="entry name" value="DNA/RNA_pol_sf"/>
</dbReference>
<reference evidence="3" key="2">
    <citation type="journal article" date="2015" name="Data Brief">
        <title>Shoot transcriptome of the giant reed, Arundo donax.</title>
        <authorList>
            <person name="Barrero R.A."/>
            <person name="Guerrero F.D."/>
            <person name="Moolhuijzen P."/>
            <person name="Goolsby J.A."/>
            <person name="Tidwell J."/>
            <person name="Bellgard S.E."/>
            <person name="Bellgard M.I."/>
        </authorList>
    </citation>
    <scope>NUCLEOTIDE SEQUENCE</scope>
    <source>
        <tissue evidence="3">Shoot tissue taken approximately 20 cm above the soil surface</tissue>
    </source>
</reference>
<dbReference type="InterPro" id="IPR050951">
    <property type="entry name" value="Retrovirus_Pol_polyprotein"/>
</dbReference>
<dbReference type="Pfam" id="PF17919">
    <property type="entry name" value="RT_RNaseH_2"/>
    <property type="match status" value="1"/>
</dbReference>
<dbReference type="AlphaFoldDB" id="A0A0A9HJE1"/>
<proteinExistence type="predicted"/>
<keyword evidence="1" id="KW-0511">Multifunctional enzyme</keyword>
<evidence type="ECO:0000259" key="2">
    <source>
        <dbReference type="Pfam" id="PF17919"/>
    </source>
</evidence>
<sequence>MVDWPTPINVTQLRSLLGLTGYYRRFIKNDGIICKPLYEALKKKGFCWTASQEQAFADLKQIMTQAPVLALPNFDEPFILETDASGLGIGTVLMQGGRPISFMSKAIGPKAAAYSIYDKEALAILESLKRWKHYLLSSSVIIRTDQQSLKYIAEQRLTEGIQHKLLIKLLGFQYRIEYRKGKENRAVDALSRRPQVEKLAPISVAVPGWITEVLKS</sequence>
<dbReference type="EMBL" id="GBRH01162925">
    <property type="protein sequence ID" value="JAE34971.1"/>
    <property type="molecule type" value="Transcribed_RNA"/>
</dbReference>
<evidence type="ECO:0000313" key="3">
    <source>
        <dbReference type="EMBL" id="JAE34971.1"/>
    </source>
</evidence>
<organism evidence="3">
    <name type="scientific">Arundo donax</name>
    <name type="common">Giant reed</name>
    <name type="synonym">Donax arundinaceus</name>
    <dbReference type="NCBI Taxonomy" id="35708"/>
    <lineage>
        <taxon>Eukaryota</taxon>
        <taxon>Viridiplantae</taxon>
        <taxon>Streptophyta</taxon>
        <taxon>Embryophyta</taxon>
        <taxon>Tracheophyta</taxon>
        <taxon>Spermatophyta</taxon>
        <taxon>Magnoliopsida</taxon>
        <taxon>Liliopsida</taxon>
        <taxon>Poales</taxon>
        <taxon>Poaceae</taxon>
        <taxon>PACMAD clade</taxon>
        <taxon>Arundinoideae</taxon>
        <taxon>Arundineae</taxon>
        <taxon>Arundo</taxon>
    </lineage>
</organism>
<dbReference type="SUPFAM" id="SSF56672">
    <property type="entry name" value="DNA/RNA polymerases"/>
    <property type="match status" value="1"/>
</dbReference>
<dbReference type="CDD" id="cd09274">
    <property type="entry name" value="RNase_HI_RT_Ty3"/>
    <property type="match status" value="1"/>
</dbReference>
<dbReference type="InterPro" id="IPR041577">
    <property type="entry name" value="RT_RNaseH_2"/>
</dbReference>
<reference evidence="3" key="1">
    <citation type="submission" date="2014-09" db="EMBL/GenBank/DDBJ databases">
        <authorList>
            <person name="Magalhaes I.L.F."/>
            <person name="Oliveira U."/>
            <person name="Santos F.R."/>
            <person name="Vidigal T.H.D.A."/>
            <person name="Brescovit A.D."/>
            <person name="Santos A.J."/>
        </authorList>
    </citation>
    <scope>NUCLEOTIDE SEQUENCE</scope>
    <source>
        <tissue evidence="3">Shoot tissue taken approximately 20 cm above the soil surface</tissue>
    </source>
</reference>
<dbReference type="PANTHER" id="PTHR37984">
    <property type="entry name" value="PROTEIN CBG26694"/>
    <property type="match status" value="1"/>
</dbReference>
<name>A0A0A9HJE1_ARUDO</name>
<feature type="domain" description="Reverse transcriptase/retrotransposon-derived protein RNase H-like" evidence="2">
    <location>
        <begin position="48"/>
        <end position="142"/>
    </location>
</feature>